<accession>A0A0E9WBE6</accession>
<organism evidence="1">
    <name type="scientific">Anguilla anguilla</name>
    <name type="common">European freshwater eel</name>
    <name type="synonym">Muraena anguilla</name>
    <dbReference type="NCBI Taxonomy" id="7936"/>
    <lineage>
        <taxon>Eukaryota</taxon>
        <taxon>Metazoa</taxon>
        <taxon>Chordata</taxon>
        <taxon>Craniata</taxon>
        <taxon>Vertebrata</taxon>
        <taxon>Euteleostomi</taxon>
        <taxon>Actinopterygii</taxon>
        <taxon>Neopterygii</taxon>
        <taxon>Teleostei</taxon>
        <taxon>Anguilliformes</taxon>
        <taxon>Anguillidae</taxon>
        <taxon>Anguilla</taxon>
    </lineage>
</organism>
<evidence type="ECO:0000313" key="1">
    <source>
        <dbReference type="EMBL" id="JAH87626.1"/>
    </source>
</evidence>
<reference evidence="1" key="1">
    <citation type="submission" date="2014-11" db="EMBL/GenBank/DDBJ databases">
        <authorList>
            <person name="Amaro Gonzalez C."/>
        </authorList>
    </citation>
    <scope>NUCLEOTIDE SEQUENCE</scope>
</reference>
<dbReference type="AlphaFoldDB" id="A0A0E9WBE6"/>
<proteinExistence type="predicted"/>
<dbReference type="EMBL" id="GBXM01020951">
    <property type="protein sequence ID" value="JAH87626.1"/>
    <property type="molecule type" value="Transcribed_RNA"/>
</dbReference>
<name>A0A0E9WBE6_ANGAN</name>
<sequence length="44" mass="5208">MYTQDIIGILKQYRIEFIQNAQYILPLFPLQTIYMVNGCQLPIC</sequence>
<protein>
    <submittedName>
        <fullName evidence="1">Uncharacterized protein</fullName>
    </submittedName>
</protein>
<reference evidence="1" key="2">
    <citation type="journal article" date="2015" name="Fish Shellfish Immunol.">
        <title>Early steps in the European eel (Anguilla anguilla)-Vibrio vulnificus interaction in the gills: Role of the RtxA13 toxin.</title>
        <authorList>
            <person name="Callol A."/>
            <person name="Pajuelo D."/>
            <person name="Ebbesson L."/>
            <person name="Teles M."/>
            <person name="MacKenzie S."/>
            <person name="Amaro C."/>
        </authorList>
    </citation>
    <scope>NUCLEOTIDE SEQUENCE</scope>
</reference>